<accession>A0A9P8NII5</accession>
<keyword evidence="1" id="KW-1133">Transmembrane helix</keyword>
<dbReference type="EMBL" id="JAIBSC010000032">
    <property type="protein sequence ID" value="KAH1906951.1"/>
    <property type="molecule type" value="Genomic_DNA"/>
</dbReference>
<organism evidence="2 3">
    <name type="scientific">Aspergillus fumigatus</name>
    <name type="common">Neosartorya fumigata</name>
    <dbReference type="NCBI Taxonomy" id="746128"/>
    <lineage>
        <taxon>Eukaryota</taxon>
        <taxon>Fungi</taxon>
        <taxon>Dikarya</taxon>
        <taxon>Ascomycota</taxon>
        <taxon>Pezizomycotina</taxon>
        <taxon>Eurotiomycetes</taxon>
        <taxon>Eurotiomycetidae</taxon>
        <taxon>Eurotiales</taxon>
        <taxon>Aspergillaceae</taxon>
        <taxon>Aspergillus</taxon>
        <taxon>Aspergillus subgen. Fumigati</taxon>
    </lineage>
</organism>
<feature type="transmembrane region" description="Helical" evidence="1">
    <location>
        <begin position="6"/>
        <end position="24"/>
    </location>
</feature>
<keyword evidence="1" id="KW-0472">Membrane</keyword>
<protein>
    <submittedName>
        <fullName evidence="2">Uncharacterized protein</fullName>
    </submittedName>
</protein>
<evidence type="ECO:0000313" key="3">
    <source>
        <dbReference type="Proteomes" id="UP000813423"/>
    </source>
</evidence>
<dbReference type="AlphaFoldDB" id="A0A9P8NII5"/>
<keyword evidence="1" id="KW-0812">Transmembrane</keyword>
<name>A0A9P8NII5_ASPFM</name>
<comment type="caution">
    <text evidence="2">The sequence shown here is derived from an EMBL/GenBank/DDBJ whole genome shotgun (WGS) entry which is preliminary data.</text>
</comment>
<reference evidence="2" key="1">
    <citation type="submission" date="2021-08" db="EMBL/GenBank/DDBJ databases">
        <title>Global Aspergillus fumigatus from environmental and clinical sources.</title>
        <authorList>
            <person name="Barber A."/>
            <person name="Sae-Ong T."/>
        </authorList>
    </citation>
    <scope>NUCLEOTIDE SEQUENCE</scope>
    <source>
        <strain evidence="2">NRZ-2016-071</strain>
    </source>
</reference>
<sequence>MTRGRAYIVLRNVYISFLAGFHFYSNLWRMGTLNVDQNARVAIIKGGRSVDSLTPSDYSARQMGNILRASRLPNGIKMQVPVAISQHVGAGVLPEGWDSRRADSSK</sequence>
<dbReference type="Proteomes" id="UP000813423">
    <property type="component" value="Unassembled WGS sequence"/>
</dbReference>
<gene>
    <name evidence="2" type="ORF">KXV57_005012</name>
</gene>
<evidence type="ECO:0000256" key="1">
    <source>
        <dbReference type="SAM" id="Phobius"/>
    </source>
</evidence>
<evidence type="ECO:0000313" key="2">
    <source>
        <dbReference type="EMBL" id="KAH1906951.1"/>
    </source>
</evidence>
<proteinExistence type="predicted"/>